<dbReference type="InterPro" id="IPR050638">
    <property type="entry name" value="AA-Vitamin_Transporters"/>
</dbReference>
<feature type="transmembrane region" description="Helical" evidence="7">
    <location>
        <begin position="233"/>
        <end position="253"/>
    </location>
</feature>
<gene>
    <name evidence="9" type="ORF">DBO85_05945</name>
</gene>
<feature type="transmembrane region" description="Helical" evidence="7">
    <location>
        <begin position="143"/>
        <end position="165"/>
    </location>
</feature>
<feature type="transmembrane region" description="Helical" evidence="7">
    <location>
        <begin position="323"/>
        <end position="340"/>
    </location>
</feature>
<evidence type="ECO:0000256" key="2">
    <source>
        <dbReference type="ARBA" id="ARBA00007362"/>
    </source>
</evidence>
<proteinExistence type="inferred from homology"/>
<evidence type="ECO:0000256" key="3">
    <source>
        <dbReference type="ARBA" id="ARBA00022692"/>
    </source>
</evidence>
<keyword evidence="5 7" id="KW-0472">Membrane</keyword>
<evidence type="ECO:0000256" key="4">
    <source>
        <dbReference type="ARBA" id="ARBA00022989"/>
    </source>
</evidence>
<dbReference type="GO" id="GO:0016020">
    <property type="term" value="C:membrane"/>
    <property type="evidence" value="ECO:0007669"/>
    <property type="project" value="UniProtKB-SubCell"/>
</dbReference>
<feature type="transmembrane region" description="Helical" evidence="7">
    <location>
        <begin position="200"/>
        <end position="221"/>
    </location>
</feature>
<dbReference type="PANTHER" id="PTHR32322:SF2">
    <property type="entry name" value="EAMA DOMAIN-CONTAINING PROTEIN"/>
    <property type="match status" value="1"/>
</dbReference>
<evidence type="ECO:0000256" key="6">
    <source>
        <dbReference type="SAM" id="MobiDB-lite"/>
    </source>
</evidence>
<dbReference type="SUPFAM" id="SSF103481">
    <property type="entry name" value="Multidrug resistance efflux transporter EmrE"/>
    <property type="match status" value="2"/>
</dbReference>
<accession>A0A2T5PBX7</accession>
<feature type="transmembrane region" description="Helical" evidence="7">
    <location>
        <begin position="298"/>
        <end position="317"/>
    </location>
</feature>
<dbReference type="AlphaFoldDB" id="A0A2T5PBX7"/>
<feature type="transmembrane region" description="Helical" evidence="7">
    <location>
        <begin position="172"/>
        <end position="188"/>
    </location>
</feature>
<comment type="caution">
    <text evidence="9">The sequence shown here is derived from an EMBL/GenBank/DDBJ whole genome shotgun (WGS) entry which is preliminary data.</text>
</comment>
<evidence type="ECO:0000256" key="1">
    <source>
        <dbReference type="ARBA" id="ARBA00004141"/>
    </source>
</evidence>
<dbReference type="Gene3D" id="1.10.3730.20">
    <property type="match status" value="1"/>
</dbReference>
<dbReference type="PANTHER" id="PTHR32322">
    <property type="entry name" value="INNER MEMBRANE TRANSPORTER"/>
    <property type="match status" value="1"/>
</dbReference>
<dbReference type="OrthoDB" id="4167046at2"/>
<feature type="domain" description="EamA" evidence="8">
    <location>
        <begin position="56"/>
        <end position="187"/>
    </location>
</feature>
<feature type="domain" description="EamA" evidence="8">
    <location>
        <begin position="202"/>
        <end position="340"/>
    </location>
</feature>
<organism evidence="9 10">
    <name type="scientific">Pseudomonas mangrovi</name>
    <dbReference type="NCBI Taxonomy" id="2161748"/>
    <lineage>
        <taxon>Bacteria</taxon>
        <taxon>Pseudomonadati</taxon>
        <taxon>Pseudomonadota</taxon>
        <taxon>Gammaproteobacteria</taxon>
        <taxon>Pseudomonadales</taxon>
        <taxon>Pseudomonadaceae</taxon>
        <taxon>Pseudomonas</taxon>
    </lineage>
</organism>
<feature type="transmembrane region" description="Helical" evidence="7">
    <location>
        <begin position="86"/>
        <end position="106"/>
    </location>
</feature>
<comment type="subcellular location">
    <subcellularLocation>
        <location evidence="1">Membrane</location>
        <topology evidence="1">Multi-pass membrane protein</topology>
    </subcellularLocation>
</comment>
<evidence type="ECO:0000313" key="10">
    <source>
        <dbReference type="Proteomes" id="UP000244064"/>
    </source>
</evidence>
<feature type="transmembrane region" description="Helical" evidence="7">
    <location>
        <begin position="118"/>
        <end position="137"/>
    </location>
</feature>
<feature type="transmembrane region" description="Helical" evidence="7">
    <location>
        <begin position="53"/>
        <end position="74"/>
    </location>
</feature>
<dbReference type="InterPro" id="IPR037185">
    <property type="entry name" value="EmrE-like"/>
</dbReference>
<dbReference type="Pfam" id="PF00892">
    <property type="entry name" value="EamA"/>
    <property type="match status" value="2"/>
</dbReference>
<protein>
    <submittedName>
        <fullName evidence="9">EamA family transporter</fullName>
    </submittedName>
</protein>
<comment type="similarity">
    <text evidence="2">Belongs to the EamA transporter family.</text>
</comment>
<keyword evidence="4 7" id="KW-1133">Transmembrane helix</keyword>
<feature type="transmembrane region" description="Helical" evidence="7">
    <location>
        <begin position="265"/>
        <end position="286"/>
    </location>
</feature>
<keyword evidence="3 7" id="KW-0812">Transmembrane</keyword>
<dbReference type="EMBL" id="QASN01000009">
    <property type="protein sequence ID" value="PTU75222.1"/>
    <property type="molecule type" value="Genomic_DNA"/>
</dbReference>
<dbReference type="Proteomes" id="UP000244064">
    <property type="component" value="Unassembled WGS sequence"/>
</dbReference>
<name>A0A2T5PBX7_9PSED</name>
<evidence type="ECO:0000313" key="9">
    <source>
        <dbReference type="EMBL" id="PTU75222.1"/>
    </source>
</evidence>
<reference evidence="9 10" key="1">
    <citation type="submission" date="2018-04" db="EMBL/GenBank/DDBJ databases">
        <title>Pseudomonas sp. nov., isolated from mangrove soil.</title>
        <authorList>
            <person name="Chen C."/>
        </authorList>
    </citation>
    <scope>NUCLEOTIDE SEQUENCE [LARGE SCALE GENOMIC DNA]</scope>
    <source>
        <strain evidence="9 10">TC-11</strain>
    </source>
</reference>
<feature type="region of interest" description="Disordered" evidence="6">
    <location>
        <begin position="1"/>
        <end position="24"/>
    </location>
</feature>
<sequence>MAASTASRTGCGRTSTSPSADSTSCRRSTVCVRWPDVPRCAVPVGGVTGAARLAWLGLFAGSLCWAGNALVARAVHGQIPPLGLAFWRWCLALACLLPFIAVPLWRRRVAIRHAGWRLLVLSGLSISAYNSLLYSAAQNTEAINITLVSTCLPLATFIGAGLLLGEWPTRRAWLGLAIAALGLLWLIARGEPANLAQLNFNRGDLLMLLAVLDWALYSLLLRRWGAWIDLPPLSLLGMTMLLGVPLLLPFYLFEHSQVGGFTLDLTALAAIGYTALFASLFAYFAWNHGVRVLGASRAALSSYSMPVFTALLGWLLLGEQLQSFHWLGATLIFAGLLLATRTPAR</sequence>
<evidence type="ECO:0000256" key="7">
    <source>
        <dbReference type="SAM" id="Phobius"/>
    </source>
</evidence>
<evidence type="ECO:0000256" key="5">
    <source>
        <dbReference type="ARBA" id="ARBA00023136"/>
    </source>
</evidence>
<dbReference type="InterPro" id="IPR000620">
    <property type="entry name" value="EamA_dom"/>
</dbReference>
<keyword evidence="10" id="KW-1185">Reference proteome</keyword>
<evidence type="ECO:0000259" key="8">
    <source>
        <dbReference type="Pfam" id="PF00892"/>
    </source>
</evidence>